<accession>A0ABW5WV47</accession>
<evidence type="ECO:0000256" key="6">
    <source>
        <dbReference type="ARBA" id="ARBA00040312"/>
    </source>
</evidence>
<dbReference type="PANTHER" id="PTHR11717:SF31">
    <property type="entry name" value="LOW MOLECULAR WEIGHT PROTEIN-TYROSINE-PHOSPHATASE ETP-RELATED"/>
    <property type="match status" value="1"/>
</dbReference>
<dbReference type="PRINTS" id="PR00719">
    <property type="entry name" value="LMWPTPASE"/>
</dbReference>
<name>A0ABW5WV47_9STAP</name>
<dbReference type="Pfam" id="PF01451">
    <property type="entry name" value="LMWPc"/>
    <property type="match status" value="1"/>
</dbReference>
<keyword evidence="11" id="KW-1185">Reference proteome</keyword>
<dbReference type="Gene3D" id="3.40.50.2300">
    <property type="match status" value="1"/>
</dbReference>
<feature type="domain" description="Phosphotyrosine protein phosphatase I" evidence="9">
    <location>
        <begin position="2"/>
        <end position="136"/>
    </location>
</feature>
<dbReference type="RefSeq" id="WP_377773922.1">
    <property type="nucleotide sequence ID" value="NZ_JBHUOQ010000003.1"/>
</dbReference>
<dbReference type="SUPFAM" id="SSF52788">
    <property type="entry name" value="Phosphotyrosine protein phosphatases I"/>
    <property type="match status" value="1"/>
</dbReference>
<evidence type="ECO:0000256" key="8">
    <source>
        <dbReference type="ARBA" id="ARBA00051722"/>
    </source>
</evidence>
<comment type="function">
    <text evidence="5">Dephosphorylates the phosphotyrosine-containing proteins.</text>
</comment>
<keyword evidence="3" id="KW-0378">Hydrolase</keyword>
<dbReference type="Proteomes" id="UP001597519">
    <property type="component" value="Unassembled WGS sequence"/>
</dbReference>
<protein>
    <recommendedName>
        <fullName evidence="6">Low molecular weight protein-tyrosine-phosphatase PtpB</fullName>
        <ecNumber evidence="2">3.1.3.48</ecNumber>
    </recommendedName>
    <alternativeName>
        <fullName evidence="7">Phosphotyrosine phosphatase B</fullName>
    </alternativeName>
</protein>
<evidence type="ECO:0000256" key="3">
    <source>
        <dbReference type="ARBA" id="ARBA00022801"/>
    </source>
</evidence>
<comment type="similarity">
    <text evidence="1">Belongs to the low molecular weight phosphotyrosine protein phosphatase family.</text>
</comment>
<evidence type="ECO:0000256" key="5">
    <source>
        <dbReference type="ARBA" id="ARBA00037193"/>
    </source>
</evidence>
<evidence type="ECO:0000313" key="11">
    <source>
        <dbReference type="Proteomes" id="UP001597519"/>
    </source>
</evidence>
<gene>
    <name evidence="10" type="ORF">ACFSX4_09365</name>
</gene>
<dbReference type="InterPro" id="IPR017867">
    <property type="entry name" value="Tyr_phospatase_low_mol_wt"/>
</dbReference>
<dbReference type="SMART" id="SM00226">
    <property type="entry name" value="LMWPc"/>
    <property type="match status" value="1"/>
</dbReference>
<dbReference type="PANTHER" id="PTHR11717">
    <property type="entry name" value="LOW MOLECULAR WEIGHT PROTEIN TYROSINE PHOSPHATASE"/>
    <property type="match status" value="1"/>
</dbReference>
<keyword evidence="4" id="KW-0904">Protein phosphatase</keyword>
<evidence type="ECO:0000256" key="4">
    <source>
        <dbReference type="ARBA" id="ARBA00022912"/>
    </source>
</evidence>
<comment type="catalytic activity">
    <reaction evidence="8">
        <text>O-phospho-L-tyrosyl-[protein] + H2O = L-tyrosyl-[protein] + phosphate</text>
        <dbReference type="Rhea" id="RHEA:10684"/>
        <dbReference type="Rhea" id="RHEA-COMP:10136"/>
        <dbReference type="Rhea" id="RHEA-COMP:20101"/>
        <dbReference type="ChEBI" id="CHEBI:15377"/>
        <dbReference type="ChEBI" id="CHEBI:43474"/>
        <dbReference type="ChEBI" id="CHEBI:46858"/>
        <dbReference type="ChEBI" id="CHEBI:61978"/>
        <dbReference type="EC" id="3.1.3.48"/>
    </reaction>
</comment>
<evidence type="ECO:0000259" key="9">
    <source>
        <dbReference type="SMART" id="SM00226"/>
    </source>
</evidence>
<proteinExistence type="inferred from homology"/>
<evidence type="ECO:0000256" key="2">
    <source>
        <dbReference type="ARBA" id="ARBA00013064"/>
    </source>
</evidence>
<dbReference type="EMBL" id="JBHUOQ010000003">
    <property type="protein sequence ID" value="MFD2830671.1"/>
    <property type="molecule type" value="Genomic_DNA"/>
</dbReference>
<sequence length="136" mass="15453">MKKIIFVCTGNTCRSPLAESYAKKVYPEREFESRGLMVTSDRISKYSLEIIRENALPEPSSPRQLSKADTLQSVLLVMTEAHRTAVENMYPGAEVELLSKFTTEHSVDISDPFGAEKEVYNKVFQEIKTFVDKIEV</sequence>
<dbReference type="EC" id="3.1.3.48" evidence="2"/>
<comment type="caution">
    <text evidence="10">The sequence shown here is derived from an EMBL/GenBank/DDBJ whole genome shotgun (WGS) entry which is preliminary data.</text>
</comment>
<organism evidence="10 11">
    <name type="scientific">Corticicoccus populi</name>
    <dbReference type="NCBI Taxonomy" id="1812821"/>
    <lineage>
        <taxon>Bacteria</taxon>
        <taxon>Bacillati</taxon>
        <taxon>Bacillota</taxon>
        <taxon>Bacilli</taxon>
        <taxon>Bacillales</taxon>
        <taxon>Staphylococcaceae</taxon>
        <taxon>Corticicoccus</taxon>
    </lineage>
</organism>
<evidence type="ECO:0000256" key="1">
    <source>
        <dbReference type="ARBA" id="ARBA00011063"/>
    </source>
</evidence>
<evidence type="ECO:0000313" key="10">
    <source>
        <dbReference type="EMBL" id="MFD2830671.1"/>
    </source>
</evidence>
<dbReference type="InterPro" id="IPR023485">
    <property type="entry name" value="Ptyr_pPase"/>
</dbReference>
<evidence type="ECO:0000256" key="7">
    <source>
        <dbReference type="ARBA" id="ARBA00041820"/>
    </source>
</evidence>
<reference evidence="11" key="1">
    <citation type="journal article" date="2019" name="Int. J. Syst. Evol. Microbiol.">
        <title>The Global Catalogue of Microorganisms (GCM) 10K type strain sequencing project: providing services to taxonomists for standard genome sequencing and annotation.</title>
        <authorList>
            <consortium name="The Broad Institute Genomics Platform"/>
            <consortium name="The Broad Institute Genome Sequencing Center for Infectious Disease"/>
            <person name="Wu L."/>
            <person name="Ma J."/>
        </authorList>
    </citation>
    <scope>NUCLEOTIDE SEQUENCE [LARGE SCALE GENOMIC DNA]</scope>
    <source>
        <strain evidence="11">KCTC 33575</strain>
    </source>
</reference>
<dbReference type="InterPro" id="IPR036196">
    <property type="entry name" value="Ptyr_pPase_sf"/>
</dbReference>
<dbReference type="InterPro" id="IPR050438">
    <property type="entry name" value="LMW_PTPase"/>
</dbReference>